<dbReference type="Gene3D" id="3.90.1300.10">
    <property type="entry name" value="Amidase signature (AS) domain"/>
    <property type="match status" value="1"/>
</dbReference>
<keyword evidence="3" id="KW-1185">Reference proteome</keyword>
<evidence type="ECO:0000259" key="1">
    <source>
        <dbReference type="Pfam" id="PF01425"/>
    </source>
</evidence>
<dbReference type="InterPro" id="IPR000120">
    <property type="entry name" value="Amidase"/>
</dbReference>
<dbReference type="EMBL" id="FWZX01000006">
    <property type="protein sequence ID" value="SMF16527.1"/>
    <property type="molecule type" value="Genomic_DNA"/>
</dbReference>
<dbReference type="Pfam" id="PF01425">
    <property type="entry name" value="Amidase"/>
    <property type="match status" value="1"/>
</dbReference>
<dbReference type="AlphaFoldDB" id="A0A1Y6BQY5"/>
<dbReference type="Proteomes" id="UP000192917">
    <property type="component" value="Unassembled WGS sequence"/>
</dbReference>
<feature type="domain" description="Amidase" evidence="1">
    <location>
        <begin position="25"/>
        <end position="453"/>
    </location>
</feature>
<organism evidence="2 3">
    <name type="scientific">Tistlia consotensis USBA 355</name>
    <dbReference type="NCBI Taxonomy" id="560819"/>
    <lineage>
        <taxon>Bacteria</taxon>
        <taxon>Pseudomonadati</taxon>
        <taxon>Pseudomonadota</taxon>
        <taxon>Alphaproteobacteria</taxon>
        <taxon>Rhodospirillales</taxon>
        <taxon>Rhodovibrionaceae</taxon>
        <taxon>Tistlia</taxon>
    </lineage>
</organism>
<dbReference type="SUPFAM" id="SSF75304">
    <property type="entry name" value="Amidase signature (AS) enzymes"/>
    <property type="match status" value="1"/>
</dbReference>
<dbReference type="InterPro" id="IPR023631">
    <property type="entry name" value="Amidase_dom"/>
</dbReference>
<keyword evidence="2" id="KW-0808">Transferase</keyword>
<protein>
    <submittedName>
        <fullName evidence="2">Asp-tRNAAsn/Glu-tRNAGln amidotransferase A subunit</fullName>
    </submittedName>
</protein>
<dbReference type="STRING" id="560819.SAMN05428998_10653"/>
<dbReference type="PANTHER" id="PTHR11895:SF76">
    <property type="entry name" value="INDOLEACETAMIDE HYDROLASE"/>
    <property type="match status" value="1"/>
</dbReference>
<proteinExistence type="predicted"/>
<evidence type="ECO:0000313" key="3">
    <source>
        <dbReference type="Proteomes" id="UP000192917"/>
    </source>
</evidence>
<sequence length="482" mass="50310">MAALCDLTAVELAKGMRARELSPVELLDSCLERIAAVNPTLNAVVATDEPGARKAAEAAEAAFAAGEDPGPLAGLPLGIKDLNETRGLKTTYGSLMYSEFVPTADCGVVASLRAGGGSIFAKTNTPEFGAGANTTNKVYGVTGNPYDPALTCAGSSGGSAVALATSMLPLCNGSDLGGSLRTPAGYCGVVGLRPTPGTVPDETRVNAFSPLSVEGPMGRTVADCALLLSAMLKGNTGEALDPYAGRPADASLLGALPEVDPGRLKVAFTEDLGFAPVSQQVRGLFRQRRQAIGGLFAEAQDRDPELGEADRLFETLRGLNFVASYAKTYRSKPESLGPNVKANVELGLKLGAEELGWAAAEHSRLFHRFVGFMEQVDLLIAPTASVQPFDKTQLYPAEVDGRKLPTYIAWVAITYGLSLTGHPVLCLPCGLDENGLPFGLQIVGRRRQEGRLLAIGAALERAFRDIPGCAAPKPDLARLAAA</sequence>
<reference evidence="2 3" key="1">
    <citation type="submission" date="2017-04" db="EMBL/GenBank/DDBJ databases">
        <authorList>
            <person name="Afonso C.L."/>
            <person name="Miller P.J."/>
            <person name="Scott M.A."/>
            <person name="Spackman E."/>
            <person name="Goraichik I."/>
            <person name="Dimitrov K.M."/>
            <person name="Suarez D.L."/>
            <person name="Swayne D.E."/>
        </authorList>
    </citation>
    <scope>NUCLEOTIDE SEQUENCE [LARGE SCALE GENOMIC DNA]</scope>
    <source>
        <strain evidence="2 3">USBA 355</strain>
    </source>
</reference>
<evidence type="ECO:0000313" key="2">
    <source>
        <dbReference type="EMBL" id="SMF16527.1"/>
    </source>
</evidence>
<accession>A0A1Y6BQY5</accession>
<dbReference type="PANTHER" id="PTHR11895">
    <property type="entry name" value="TRANSAMIDASE"/>
    <property type="match status" value="1"/>
</dbReference>
<gene>
    <name evidence="2" type="ORF">SAMN05428998_10653</name>
</gene>
<name>A0A1Y6BQY5_9PROT</name>
<dbReference type="GO" id="GO:0016740">
    <property type="term" value="F:transferase activity"/>
    <property type="evidence" value="ECO:0007669"/>
    <property type="project" value="UniProtKB-KW"/>
</dbReference>
<dbReference type="InterPro" id="IPR036928">
    <property type="entry name" value="AS_sf"/>
</dbReference>
<dbReference type="RefSeq" id="WP_085122497.1">
    <property type="nucleotide sequence ID" value="NZ_FWZX01000006.1"/>
</dbReference>